<sequence>MMLLVAIATYNEIENLPTLVAAIRERLPDAAVLVVDDNSPDGTGRWCDAEAARSPWFSVIHRAGKLGLGSASWLAMQTAIERGYDWLITLDADWSHPPEALPRLIAASTDADIVIGSRYCPGGEIHGWPLGRRIVSRGMNLATRVVLGAPVRDASTACRLYRVSKLAELDFSDLHATGYAYLEEILWQLHRRGARFAEVPIDFTDRRAGASKVGVSEAVGKAKVLARLAWRRVRRG</sequence>
<dbReference type="Gene3D" id="3.90.550.10">
    <property type="entry name" value="Spore Coat Polysaccharide Biosynthesis Protein SpsA, Chain A"/>
    <property type="match status" value="1"/>
</dbReference>
<organism evidence="5 6">
    <name type="scientific">Lacipirellula limnantheis</name>
    <dbReference type="NCBI Taxonomy" id="2528024"/>
    <lineage>
        <taxon>Bacteria</taxon>
        <taxon>Pseudomonadati</taxon>
        <taxon>Planctomycetota</taxon>
        <taxon>Planctomycetia</taxon>
        <taxon>Pirellulales</taxon>
        <taxon>Lacipirellulaceae</taxon>
        <taxon>Lacipirellula</taxon>
    </lineage>
</organism>
<reference evidence="5 6" key="1">
    <citation type="submission" date="2019-02" db="EMBL/GenBank/DDBJ databases">
        <title>Deep-cultivation of Planctomycetes and their phenomic and genomic characterization uncovers novel biology.</title>
        <authorList>
            <person name="Wiegand S."/>
            <person name="Jogler M."/>
            <person name="Boedeker C."/>
            <person name="Pinto D."/>
            <person name="Vollmers J."/>
            <person name="Rivas-Marin E."/>
            <person name="Kohn T."/>
            <person name="Peeters S.H."/>
            <person name="Heuer A."/>
            <person name="Rast P."/>
            <person name="Oberbeckmann S."/>
            <person name="Bunk B."/>
            <person name="Jeske O."/>
            <person name="Meyerdierks A."/>
            <person name="Storesund J.E."/>
            <person name="Kallscheuer N."/>
            <person name="Luecker S."/>
            <person name="Lage O.M."/>
            <person name="Pohl T."/>
            <person name="Merkel B.J."/>
            <person name="Hornburger P."/>
            <person name="Mueller R.-W."/>
            <person name="Bruemmer F."/>
            <person name="Labrenz M."/>
            <person name="Spormann A.M."/>
            <person name="Op den Camp H."/>
            <person name="Overmann J."/>
            <person name="Amann R."/>
            <person name="Jetten M.S.M."/>
            <person name="Mascher T."/>
            <person name="Medema M.H."/>
            <person name="Devos D.P."/>
            <person name="Kaster A.-K."/>
            <person name="Ovreas L."/>
            <person name="Rohde M."/>
            <person name="Galperin M.Y."/>
            <person name="Jogler C."/>
        </authorList>
    </citation>
    <scope>NUCLEOTIDE SEQUENCE [LARGE SCALE GENOMIC DNA]</scope>
    <source>
        <strain evidence="5 6">I41</strain>
    </source>
</reference>
<dbReference type="KEGG" id="llh:I41_14150"/>
<dbReference type="PANTHER" id="PTHR43398">
    <property type="entry name" value="DOLICHOL-PHOSPHATE MANNOSYLTRANSFERASE SUBUNIT 1"/>
    <property type="match status" value="1"/>
</dbReference>
<evidence type="ECO:0000259" key="4">
    <source>
        <dbReference type="Pfam" id="PF00535"/>
    </source>
</evidence>
<dbReference type="CDD" id="cd06442">
    <property type="entry name" value="DPM1_like"/>
    <property type="match status" value="1"/>
</dbReference>
<proteinExistence type="inferred from homology"/>
<keyword evidence="6" id="KW-1185">Reference proteome</keyword>
<name>A0A517TV50_9BACT</name>
<dbReference type="GO" id="GO:0004582">
    <property type="term" value="F:dolichyl-phosphate beta-D-mannosyltransferase activity"/>
    <property type="evidence" value="ECO:0007669"/>
    <property type="project" value="InterPro"/>
</dbReference>
<evidence type="ECO:0000256" key="2">
    <source>
        <dbReference type="ARBA" id="ARBA00022676"/>
    </source>
</evidence>
<dbReference type="GO" id="GO:0047267">
    <property type="term" value="F:undecaprenyl-phosphate mannosyltransferase activity"/>
    <property type="evidence" value="ECO:0007669"/>
    <property type="project" value="UniProtKB-EC"/>
</dbReference>
<accession>A0A517TV50</accession>
<evidence type="ECO:0000313" key="6">
    <source>
        <dbReference type="Proteomes" id="UP000317909"/>
    </source>
</evidence>
<comment type="similarity">
    <text evidence="1">Belongs to the glycosyltransferase 2 family.</text>
</comment>
<dbReference type="InterPro" id="IPR039528">
    <property type="entry name" value="DPM1-like"/>
</dbReference>
<dbReference type="EMBL" id="CP036339">
    <property type="protein sequence ID" value="QDT72244.1"/>
    <property type="molecule type" value="Genomic_DNA"/>
</dbReference>
<dbReference type="FunFam" id="3.90.550.10:FF:000122">
    <property type="entry name" value="Dolichol-phosphate mannosyltransferase subunit 1"/>
    <property type="match status" value="1"/>
</dbReference>
<dbReference type="PANTHER" id="PTHR43398:SF1">
    <property type="entry name" value="DOLICHOL-PHOSPHATE MANNOSYLTRANSFERASE SUBUNIT 1"/>
    <property type="match status" value="1"/>
</dbReference>
<evidence type="ECO:0000256" key="1">
    <source>
        <dbReference type="ARBA" id="ARBA00006739"/>
    </source>
</evidence>
<dbReference type="EC" id="2.4.1.54" evidence="5"/>
<protein>
    <submittedName>
        <fullName evidence="5">Undecaprenyl-phosphate mannosyltransferase</fullName>
        <ecNumber evidence="5">2.4.1.54</ecNumber>
    </submittedName>
</protein>
<feature type="domain" description="Glycosyltransferase 2-like" evidence="4">
    <location>
        <begin position="5"/>
        <end position="168"/>
    </location>
</feature>
<dbReference type="InterPro" id="IPR029044">
    <property type="entry name" value="Nucleotide-diphossugar_trans"/>
</dbReference>
<gene>
    <name evidence="5" type="ORF">I41_14150</name>
</gene>
<dbReference type="Proteomes" id="UP000317909">
    <property type="component" value="Chromosome"/>
</dbReference>
<keyword evidence="2 5" id="KW-0328">Glycosyltransferase</keyword>
<dbReference type="AlphaFoldDB" id="A0A517TV50"/>
<dbReference type="RefSeq" id="WP_246133823.1">
    <property type="nucleotide sequence ID" value="NZ_CP036339.1"/>
</dbReference>
<evidence type="ECO:0000313" key="5">
    <source>
        <dbReference type="EMBL" id="QDT72244.1"/>
    </source>
</evidence>
<dbReference type="Pfam" id="PF00535">
    <property type="entry name" value="Glycos_transf_2"/>
    <property type="match status" value="1"/>
</dbReference>
<dbReference type="GO" id="GO:0009247">
    <property type="term" value="P:glycolipid biosynthetic process"/>
    <property type="evidence" value="ECO:0007669"/>
    <property type="project" value="TreeGrafter"/>
</dbReference>
<dbReference type="InterPro" id="IPR001173">
    <property type="entry name" value="Glyco_trans_2-like"/>
</dbReference>
<dbReference type="SUPFAM" id="SSF53448">
    <property type="entry name" value="Nucleotide-diphospho-sugar transferases"/>
    <property type="match status" value="1"/>
</dbReference>
<dbReference type="GO" id="GO:0016020">
    <property type="term" value="C:membrane"/>
    <property type="evidence" value="ECO:0007669"/>
    <property type="project" value="GOC"/>
</dbReference>
<keyword evidence="3 5" id="KW-0808">Transferase</keyword>
<evidence type="ECO:0000256" key="3">
    <source>
        <dbReference type="ARBA" id="ARBA00022679"/>
    </source>
</evidence>